<keyword evidence="5" id="KW-1185">Reference proteome</keyword>
<organism evidence="4 5">
    <name type="scientific">Durusdinium trenchii</name>
    <dbReference type="NCBI Taxonomy" id="1381693"/>
    <lineage>
        <taxon>Eukaryota</taxon>
        <taxon>Sar</taxon>
        <taxon>Alveolata</taxon>
        <taxon>Dinophyceae</taxon>
        <taxon>Suessiales</taxon>
        <taxon>Symbiodiniaceae</taxon>
        <taxon>Durusdinium</taxon>
    </lineage>
</organism>
<dbReference type="Gene3D" id="1.25.10.10">
    <property type="entry name" value="Leucine-rich Repeat Variant"/>
    <property type="match status" value="1"/>
</dbReference>
<keyword evidence="1" id="KW-0880">Kelch repeat</keyword>
<dbReference type="PANTHER" id="PTHR46647">
    <property type="entry name" value="RAB9 EFFECTOR PROTEIN WITH KELCH MOTIFS"/>
    <property type="match status" value="1"/>
</dbReference>
<dbReference type="SUPFAM" id="SSF117281">
    <property type="entry name" value="Kelch motif"/>
    <property type="match status" value="2"/>
</dbReference>
<dbReference type="Pfam" id="PF24681">
    <property type="entry name" value="Kelch_KLHDC2_KLHL20_DRC7"/>
    <property type="match status" value="2"/>
</dbReference>
<feature type="non-terminal residue" evidence="4">
    <location>
        <position position="693"/>
    </location>
</feature>
<dbReference type="InterPro" id="IPR011989">
    <property type="entry name" value="ARM-like"/>
</dbReference>
<keyword evidence="2" id="KW-0677">Repeat</keyword>
<sequence>MEVGEWTRLECKGELLPARWLHSCILWGDELVIFGGKGDSYMGDLWSLDLKTQIWKQLKPKGHPPTPRYGHSAILWNSGMILFGGYDGGRWLSDTFHLDLRSLEWSEKVPTGEVPKGRDEHSAVLWGDAMLMFGGTGGGGGKFLNDTWTWNLRSGLWQQLVPKGDMPAGRCAHSAVLCNDRMAVFGGLGSALTVLNDVWMFSLETHRWERFNCEGHVPEGRCRHCAVMCDDHMVVFGGAGRKNHFDTCSLHLRTGAWTLHQDKADHPPGHRLHTAVLWKDNLVTFGGVDASGNGQHSTWSREFIATSAEAMFATAVTPPSPTSSLRHCGSSLGREALPPTPRQDTEILAAMRGVDLAEVLEACAAMAALPENAGVQKWGCIKLTHCTDHETLAADALQLVVAALRTHWTNPQVQDWASRALATLCSGMDRASCARKEEAVAEGALEALVKSARSKEVTVKRSAIGALGTLCCGEDVGRPQRVMRALEAQALEILQQTLKTDDSSRTNRGQRSEDHGGPRSRRRRRSGPPVLGHGRTIRKVFAALAQLMEAAPEEVSSGETLELVEKAMAVRHDNLEIQQVGRHIQQVAVPRDCAKEKPSYWSGRATDASGWSVCPVTDATTLNALRKMFLVDHPEDLGKGRDADKYSWEYDNLQIHYAWRVEHEDCWDLYAIERAKTQKMLRRLRQQGVPISP</sequence>
<dbReference type="Proteomes" id="UP001642484">
    <property type="component" value="Unassembled WGS sequence"/>
</dbReference>
<feature type="region of interest" description="Disordered" evidence="3">
    <location>
        <begin position="316"/>
        <end position="340"/>
    </location>
</feature>
<protein>
    <submittedName>
        <fullName evidence="4">Uncharacterized protein</fullName>
    </submittedName>
</protein>
<feature type="region of interest" description="Disordered" evidence="3">
    <location>
        <begin position="497"/>
        <end position="533"/>
    </location>
</feature>
<dbReference type="SUPFAM" id="SSF48371">
    <property type="entry name" value="ARM repeat"/>
    <property type="match status" value="1"/>
</dbReference>
<evidence type="ECO:0000256" key="2">
    <source>
        <dbReference type="ARBA" id="ARBA00022737"/>
    </source>
</evidence>
<feature type="compositionally biased region" description="Basic and acidic residues" evidence="3">
    <location>
        <begin position="499"/>
        <end position="517"/>
    </location>
</feature>
<evidence type="ECO:0000256" key="3">
    <source>
        <dbReference type="SAM" id="MobiDB-lite"/>
    </source>
</evidence>
<reference evidence="4 5" key="1">
    <citation type="submission" date="2024-02" db="EMBL/GenBank/DDBJ databases">
        <authorList>
            <person name="Chen Y."/>
            <person name="Shah S."/>
            <person name="Dougan E. K."/>
            <person name="Thang M."/>
            <person name="Chan C."/>
        </authorList>
    </citation>
    <scope>NUCLEOTIDE SEQUENCE [LARGE SCALE GENOMIC DNA]</scope>
</reference>
<dbReference type="InterPro" id="IPR016024">
    <property type="entry name" value="ARM-type_fold"/>
</dbReference>
<dbReference type="EMBL" id="CAXAMN010028933">
    <property type="protein sequence ID" value="CAK9118204.1"/>
    <property type="molecule type" value="Genomic_DNA"/>
</dbReference>
<dbReference type="InterPro" id="IPR052124">
    <property type="entry name" value="Rab9_kelch_effector"/>
</dbReference>
<evidence type="ECO:0000313" key="5">
    <source>
        <dbReference type="Proteomes" id="UP001642484"/>
    </source>
</evidence>
<evidence type="ECO:0000256" key="1">
    <source>
        <dbReference type="ARBA" id="ARBA00022441"/>
    </source>
</evidence>
<gene>
    <name evidence="4" type="ORF">CCMP2556_LOCUS55356</name>
</gene>
<dbReference type="Gene3D" id="2.120.10.80">
    <property type="entry name" value="Kelch-type beta propeller"/>
    <property type="match status" value="2"/>
</dbReference>
<comment type="caution">
    <text evidence="4">The sequence shown here is derived from an EMBL/GenBank/DDBJ whole genome shotgun (WGS) entry which is preliminary data.</text>
</comment>
<proteinExistence type="predicted"/>
<dbReference type="PANTHER" id="PTHR46647:SF1">
    <property type="entry name" value="RAB9 EFFECTOR PROTEIN WITH KELCH MOTIFS"/>
    <property type="match status" value="1"/>
</dbReference>
<evidence type="ECO:0000313" key="4">
    <source>
        <dbReference type="EMBL" id="CAK9118204.1"/>
    </source>
</evidence>
<dbReference type="InterPro" id="IPR015915">
    <property type="entry name" value="Kelch-typ_b-propeller"/>
</dbReference>
<accession>A0ABP0T1H3</accession>
<name>A0ABP0T1H3_9DINO</name>